<accession>A0A076G9D0</accession>
<gene>
    <name evidence="1" type="ORF">M3Q_pABCC5</name>
</gene>
<evidence type="ECO:0000313" key="1">
    <source>
        <dbReference type="EMBL" id="AII26408.1"/>
    </source>
</evidence>
<keyword evidence="1" id="KW-0614">Plasmid</keyword>
<reference evidence="1" key="2">
    <citation type="journal article" date="2014" name="Genomics">
        <title>Prevalence and mapping of a plasmid encoding a type IV secretion system in Acinetobacter baumannii.</title>
        <authorList>
            <person name="Liu C.C."/>
            <person name="Kuo H.Y."/>
            <person name="Tang C.Y."/>
            <person name="Chang K.C."/>
            <person name="Liou M.L."/>
        </authorList>
    </citation>
    <scope>NUCLEOTIDE SEQUENCE</scope>
    <source>
        <strain evidence="1">TYTH-1</strain>
        <plasmid evidence="1">pAB_CC</plasmid>
    </source>
</reference>
<name>A0A076G9D0_ACIBA</name>
<proteinExistence type="predicted"/>
<sequence>MNINFNTEEFLATAKQATHSPALFHKKSMHSPIYAEIQFDIPLNYISSKTVSLRKNCFKELNCATFKGIPDLVDSKVKQVSIPLKDLGPVAITPMPAIGIYYELNKRNKDYGNALLEVTVEDRERSFSDYNELIEISQGKINSFNTPEITLRPIEFSKSKLPDDEFCLTVFIDDANLSSNLIATGLPSVTSIASFFNYVELKTGQKVDFAIGISGTEKNQNVSVREKVIKYPRTRTNVGVGQVDQSNGKLALHLIISCESPSAANQVRNYILNEDIRIATGLVYQKSICDFVPENTYWLYEADPKTVDDDLRNRYVSGFPVFQPDTLDYAMQLYGTNIVDSRHKYTVTSNGYALLNTPTFSAYSRSETKLHCYAEILYAVCYLSEEYLPDNLFWKKKEVPGQLVYWSSL</sequence>
<reference evidence="1" key="1">
    <citation type="submission" date="2013-11" db="EMBL/GenBank/DDBJ databases">
        <authorList>
            <person name="Liu C.-C."/>
            <person name="Tang C.Y."/>
            <person name="Kuo H.-Y."/>
            <person name="Chang K.-C."/>
            <person name="Liou M.-L."/>
        </authorList>
    </citation>
    <scope>NUCLEOTIDE SEQUENCE</scope>
    <source>
        <strain evidence="1">TYTH-1</strain>
        <plasmid evidence="1">pAB_CC</plasmid>
    </source>
</reference>
<dbReference type="EMBL" id="KF889012">
    <property type="protein sequence ID" value="AII26408.1"/>
    <property type="molecule type" value="Genomic_DNA"/>
</dbReference>
<geneLocation type="plasmid" evidence="1">
    <name>pAB_CC</name>
</geneLocation>
<organism evidence="1">
    <name type="scientific">Acinetobacter baumannii TYTH-1</name>
    <dbReference type="NCBI Taxonomy" id="1100841"/>
    <lineage>
        <taxon>Bacteria</taxon>
        <taxon>Pseudomonadati</taxon>
        <taxon>Pseudomonadota</taxon>
        <taxon>Gammaproteobacteria</taxon>
        <taxon>Moraxellales</taxon>
        <taxon>Moraxellaceae</taxon>
        <taxon>Acinetobacter</taxon>
        <taxon>Acinetobacter calcoaceticus/baumannii complex</taxon>
    </lineage>
</organism>
<dbReference type="AlphaFoldDB" id="A0A076G9D0"/>
<protein>
    <submittedName>
        <fullName evidence="1">Uncharacterized protein</fullName>
    </submittedName>
</protein>
<dbReference type="RefSeq" id="WP_001024504.1">
    <property type="nucleotide sequence ID" value="NZ_KF889012.1"/>
</dbReference>